<feature type="transmembrane region" description="Helical" evidence="6">
    <location>
        <begin position="45"/>
        <end position="68"/>
    </location>
</feature>
<keyword evidence="5 6" id="KW-0472">Membrane</keyword>
<evidence type="ECO:0000256" key="5">
    <source>
        <dbReference type="ARBA" id="ARBA00023136"/>
    </source>
</evidence>
<keyword evidence="3 6" id="KW-0812">Transmembrane</keyword>
<evidence type="ECO:0000256" key="6">
    <source>
        <dbReference type="RuleBase" id="RU363041"/>
    </source>
</evidence>
<keyword evidence="6" id="KW-1003">Cell membrane</keyword>
<evidence type="ECO:0000256" key="1">
    <source>
        <dbReference type="ARBA" id="ARBA00004141"/>
    </source>
</evidence>
<feature type="transmembrane region" description="Helical" evidence="6">
    <location>
        <begin position="208"/>
        <end position="230"/>
    </location>
</feature>
<proteinExistence type="inferred from homology"/>
<accession>A0ABP6V6P4</accession>
<feature type="transmembrane region" description="Helical" evidence="6">
    <location>
        <begin position="106"/>
        <end position="126"/>
    </location>
</feature>
<comment type="similarity">
    <text evidence="2 6">Belongs to the 4-toluene sulfonate uptake permease (TSUP) (TC 2.A.102) family.</text>
</comment>
<feature type="transmembrane region" description="Helical" evidence="6">
    <location>
        <begin position="146"/>
        <end position="168"/>
    </location>
</feature>
<feature type="transmembrane region" description="Helical" evidence="6">
    <location>
        <begin position="175"/>
        <end position="196"/>
    </location>
</feature>
<dbReference type="Pfam" id="PF01925">
    <property type="entry name" value="TauE"/>
    <property type="match status" value="1"/>
</dbReference>
<evidence type="ECO:0000256" key="2">
    <source>
        <dbReference type="ARBA" id="ARBA00009142"/>
    </source>
</evidence>
<dbReference type="InterPro" id="IPR002781">
    <property type="entry name" value="TM_pro_TauE-like"/>
</dbReference>
<sequence>MTWIMYLVLGACAGTMAGLFGVGGGLIIVPVLIFSFKLQAIGGDVMAHMAVGTSLATIIFTSISSIHAHHSRKAIDWPLVVLMSGGIAVGAWLGGFTADKISGPHLQMIIGIFAWLVAAQMLLNLVPKGRAQLPGKPAQVMIGGVIGWASGIFGIGGGSLTVPFLTWSSVPMQRAVAASAACGLPIALVGTISYLVHGWGHADLPDEAWGYIYLPALIGIVLTSIPFARFGALLAHKLSAKVLKRSFACLLIAIGAKFLLFPG</sequence>
<evidence type="ECO:0000313" key="7">
    <source>
        <dbReference type="EMBL" id="GAA3528384.1"/>
    </source>
</evidence>
<dbReference type="PANTHER" id="PTHR43483">
    <property type="entry name" value="MEMBRANE TRANSPORTER PROTEIN HI_0806-RELATED"/>
    <property type="match status" value="1"/>
</dbReference>
<dbReference type="Proteomes" id="UP001500795">
    <property type="component" value="Unassembled WGS sequence"/>
</dbReference>
<evidence type="ECO:0000313" key="8">
    <source>
        <dbReference type="Proteomes" id="UP001500795"/>
    </source>
</evidence>
<evidence type="ECO:0000256" key="3">
    <source>
        <dbReference type="ARBA" id="ARBA00022692"/>
    </source>
</evidence>
<feature type="transmembrane region" description="Helical" evidence="6">
    <location>
        <begin position="242"/>
        <end position="261"/>
    </location>
</feature>
<evidence type="ECO:0000256" key="4">
    <source>
        <dbReference type="ARBA" id="ARBA00022989"/>
    </source>
</evidence>
<gene>
    <name evidence="7" type="ORF">GCM10022394_04440</name>
</gene>
<keyword evidence="8" id="KW-1185">Reference proteome</keyword>
<reference evidence="8" key="1">
    <citation type="journal article" date="2019" name="Int. J. Syst. Evol. Microbiol.">
        <title>The Global Catalogue of Microorganisms (GCM) 10K type strain sequencing project: providing services to taxonomists for standard genome sequencing and annotation.</title>
        <authorList>
            <consortium name="The Broad Institute Genomics Platform"/>
            <consortium name="The Broad Institute Genome Sequencing Center for Infectious Disease"/>
            <person name="Wu L."/>
            <person name="Ma J."/>
        </authorList>
    </citation>
    <scope>NUCLEOTIDE SEQUENCE [LARGE SCALE GENOMIC DNA]</scope>
    <source>
        <strain evidence="8">JCM 17110</strain>
    </source>
</reference>
<feature type="transmembrane region" description="Helical" evidence="6">
    <location>
        <begin position="74"/>
        <end position="94"/>
    </location>
</feature>
<dbReference type="EMBL" id="BAABCX010000001">
    <property type="protein sequence ID" value="GAA3528384.1"/>
    <property type="molecule type" value="Genomic_DNA"/>
</dbReference>
<organism evidence="7 8">
    <name type="scientific">Zobellella aerophila</name>
    <dbReference type="NCBI Taxonomy" id="870480"/>
    <lineage>
        <taxon>Bacteria</taxon>
        <taxon>Pseudomonadati</taxon>
        <taxon>Pseudomonadota</taxon>
        <taxon>Gammaproteobacteria</taxon>
        <taxon>Aeromonadales</taxon>
        <taxon>Aeromonadaceae</taxon>
        <taxon>Zobellella</taxon>
    </lineage>
</organism>
<keyword evidence="4 6" id="KW-1133">Transmembrane helix</keyword>
<dbReference type="PANTHER" id="PTHR43483:SF3">
    <property type="entry name" value="MEMBRANE TRANSPORTER PROTEIN HI_0806-RELATED"/>
    <property type="match status" value="1"/>
</dbReference>
<comment type="caution">
    <text evidence="7">The sequence shown here is derived from an EMBL/GenBank/DDBJ whole genome shotgun (WGS) entry which is preliminary data.</text>
</comment>
<feature type="transmembrane region" description="Helical" evidence="6">
    <location>
        <begin position="6"/>
        <end position="33"/>
    </location>
</feature>
<name>A0ABP6V6P4_9GAMM</name>
<protein>
    <recommendedName>
        <fullName evidence="6">Probable membrane transporter protein</fullName>
    </recommendedName>
</protein>
<dbReference type="RefSeq" id="WP_344954295.1">
    <property type="nucleotide sequence ID" value="NZ_BAABCX010000001.1"/>
</dbReference>
<comment type="subcellular location">
    <subcellularLocation>
        <location evidence="6">Cell membrane</location>
        <topology evidence="6">Multi-pass membrane protein</topology>
    </subcellularLocation>
    <subcellularLocation>
        <location evidence="1">Membrane</location>
        <topology evidence="1">Multi-pass membrane protein</topology>
    </subcellularLocation>
</comment>